<feature type="region of interest" description="Disordered" evidence="1">
    <location>
        <begin position="738"/>
        <end position="760"/>
    </location>
</feature>
<feature type="region of interest" description="Disordered" evidence="1">
    <location>
        <begin position="813"/>
        <end position="842"/>
    </location>
</feature>
<feature type="compositionally biased region" description="Low complexity" evidence="1">
    <location>
        <begin position="504"/>
        <end position="514"/>
    </location>
</feature>
<feature type="compositionally biased region" description="Basic and acidic residues" evidence="1">
    <location>
        <begin position="572"/>
        <end position="587"/>
    </location>
</feature>
<feature type="compositionally biased region" description="Low complexity" evidence="1">
    <location>
        <begin position="71"/>
        <end position="83"/>
    </location>
</feature>
<feature type="region of interest" description="Disordered" evidence="1">
    <location>
        <begin position="362"/>
        <end position="433"/>
    </location>
</feature>
<protein>
    <submittedName>
        <fullName evidence="2">Uncharacterized protein</fullName>
    </submittedName>
</protein>
<comment type="caution">
    <text evidence="2">The sequence shown here is derived from an EMBL/GenBank/DDBJ whole genome shotgun (WGS) entry which is preliminary data.</text>
</comment>
<feature type="compositionally biased region" description="Acidic residues" evidence="1">
    <location>
        <begin position="813"/>
        <end position="825"/>
    </location>
</feature>
<dbReference type="Proteomes" id="UP001530315">
    <property type="component" value="Unassembled WGS sequence"/>
</dbReference>
<organism evidence="2 3">
    <name type="scientific">Stephanodiscus triporus</name>
    <dbReference type="NCBI Taxonomy" id="2934178"/>
    <lineage>
        <taxon>Eukaryota</taxon>
        <taxon>Sar</taxon>
        <taxon>Stramenopiles</taxon>
        <taxon>Ochrophyta</taxon>
        <taxon>Bacillariophyta</taxon>
        <taxon>Coscinodiscophyceae</taxon>
        <taxon>Thalassiosirophycidae</taxon>
        <taxon>Stephanodiscales</taxon>
        <taxon>Stephanodiscaceae</taxon>
        <taxon>Stephanodiscus</taxon>
    </lineage>
</organism>
<keyword evidence="3" id="KW-1185">Reference proteome</keyword>
<sequence>MEARQQQHPQQQQQQQQGHRQIDESGRCTLHPGIQLHNLNRNGDWRVLLTACPLCVSGMPATGQPIRIRRAASPSSNMTSSASQEEEGHRQQQWGAEEAAIVPYDDGGGGDIGKKEGGGKGKKKKHNASHRKTPRRPDVEDEETKSNYTGRGHNSEDHVGSTTEEISAPVPRDLMGDDDFEEGVATLRTERSDATSHQSSSTTPPRPRARPRTPSPQSPLHRMKHLQLVGQEINGDQQGNNRGVMNDSQKNQQELLYSSADGSSTGPRSGISHGRSNYSVVDAEDAASYQGCTTAPRRPDPEDAHEFNRMYGHRHQQQAHPRTHLPSRGGYTGPQRREQTQYEQDDVSLISMSSVIRNMHMNQQHKHKEQQHQQWHQQKDQGSDANDTRSYSEVSEDTQQRSTTASKKSSNTIQKPRSSSSSSCSLSHDAIVVDKEEKTTENITKDDDGNVINTFDYDERGWCRRHPATVRLRKKKMLRGGWQVLLSQCPECCLDEIRRIQQLGSKKTTSSNSSRKSKSSSKGDGRSLGGLSSWSSTSKASSHKKKEEEEEEMEQMKNPPISQLSLVSSRSVGHDRKEGSDKYDDTRSIGTASTITMSTYTSAGGRFHNQRNYKDGNGSANSGRGGAIARVTRMPYTDTNGERGWYTGQVDSSTGAPHGIGTMNYANGVVIYESGWRNGVTVPGDAREEEPIMLVGGTTSRRQHHITPRTFQQGKPSNLSTLNEDGKSINYTYADSSALRHNSSGPRSPLPDLPQQQQQPTVVCGMSWTDLNGDDGVYTGEVNHMKNPDGMGSMRYDYGMVVEGMWRDGEFIYSEEDDSNSDNADDSGRSYEGSLPSLFSSG</sequence>
<feature type="region of interest" description="Disordered" evidence="1">
    <location>
        <begin position="1"/>
        <end position="23"/>
    </location>
</feature>
<feature type="compositionally biased region" description="Basic residues" evidence="1">
    <location>
        <begin position="120"/>
        <end position="134"/>
    </location>
</feature>
<gene>
    <name evidence="2" type="ORF">ACHAW5_002554</name>
</gene>
<accession>A0ABD3MTD1</accession>
<feature type="compositionally biased region" description="Low complexity" evidence="1">
    <location>
        <begin position="529"/>
        <end position="540"/>
    </location>
</feature>
<evidence type="ECO:0000313" key="2">
    <source>
        <dbReference type="EMBL" id="KAL3766208.1"/>
    </source>
</evidence>
<feature type="compositionally biased region" description="Low complexity" evidence="1">
    <location>
        <begin position="418"/>
        <end position="427"/>
    </location>
</feature>
<feature type="compositionally biased region" description="Basic and acidic residues" evidence="1">
    <location>
        <begin position="297"/>
        <end position="308"/>
    </location>
</feature>
<dbReference type="EMBL" id="JALLAZ020001733">
    <property type="protein sequence ID" value="KAL3766208.1"/>
    <property type="molecule type" value="Genomic_DNA"/>
</dbReference>
<evidence type="ECO:0000313" key="3">
    <source>
        <dbReference type="Proteomes" id="UP001530315"/>
    </source>
</evidence>
<feature type="compositionally biased region" description="Polar residues" evidence="1">
    <location>
        <begin position="560"/>
        <end position="571"/>
    </location>
</feature>
<reference evidence="2 3" key="1">
    <citation type="submission" date="2024-10" db="EMBL/GenBank/DDBJ databases">
        <title>Updated reference genomes for cyclostephanoid diatoms.</title>
        <authorList>
            <person name="Roberts W.R."/>
            <person name="Alverson A.J."/>
        </authorList>
    </citation>
    <scope>NUCLEOTIDE SEQUENCE [LARGE SCALE GENOMIC DNA]</scope>
    <source>
        <strain evidence="2 3">AJA276-08</strain>
    </source>
</reference>
<feature type="compositionally biased region" description="Polar residues" evidence="1">
    <location>
        <begin position="400"/>
        <end position="417"/>
    </location>
</feature>
<feature type="region of interest" description="Disordered" evidence="1">
    <location>
        <begin position="602"/>
        <end position="626"/>
    </location>
</feature>
<feature type="region of interest" description="Disordered" evidence="1">
    <location>
        <begin position="504"/>
        <end position="588"/>
    </location>
</feature>
<feature type="compositionally biased region" description="Polar residues" evidence="1">
    <location>
        <begin position="383"/>
        <end position="393"/>
    </location>
</feature>
<proteinExistence type="predicted"/>
<feature type="compositionally biased region" description="Polar residues" evidence="1">
    <location>
        <begin position="234"/>
        <end position="267"/>
    </location>
</feature>
<feature type="compositionally biased region" description="Low complexity" evidence="1">
    <location>
        <begin position="616"/>
        <end position="626"/>
    </location>
</feature>
<feature type="region of interest" description="Disordered" evidence="1">
    <location>
        <begin position="71"/>
        <end position="344"/>
    </location>
</feature>
<evidence type="ECO:0000256" key="1">
    <source>
        <dbReference type="SAM" id="MobiDB-lite"/>
    </source>
</evidence>
<dbReference type="AlphaFoldDB" id="A0ABD3MTD1"/>
<name>A0ABD3MTD1_9STRA</name>
<feature type="compositionally biased region" description="Low complexity" evidence="1">
    <location>
        <begin position="1"/>
        <end position="19"/>
    </location>
</feature>
<feature type="compositionally biased region" description="Basic residues" evidence="1">
    <location>
        <begin position="311"/>
        <end position="325"/>
    </location>
</feature>